<evidence type="ECO:0000313" key="2">
    <source>
        <dbReference type="Proteomes" id="UP000055035"/>
    </source>
</evidence>
<comment type="caution">
    <text evidence="1">The sequence shown here is derived from an EMBL/GenBank/DDBJ whole genome shotgun (WGS) entry which is preliminary data.</text>
</comment>
<accession>A0A0W0V7U6</accession>
<protein>
    <submittedName>
        <fullName evidence="1">Uncharacterized protein</fullName>
    </submittedName>
</protein>
<gene>
    <name evidence="1" type="ORF">Ljor_0498</name>
</gene>
<sequence>MINPYICLGALGHPYELWLDLKILKDKKSPILSRFSLCHSLMYQVGTLNSGHKVPFPSEFFLLWPKC</sequence>
<reference evidence="1 2" key="1">
    <citation type="submission" date="2015-11" db="EMBL/GenBank/DDBJ databases">
        <title>Genomic analysis of 38 Legionella species identifies large and diverse effector repertoires.</title>
        <authorList>
            <person name="Burstein D."/>
            <person name="Amaro F."/>
            <person name="Zusman T."/>
            <person name="Lifshitz Z."/>
            <person name="Cohen O."/>
            <person name="Gilbert J.A."/>
            <person name="Pupko T."/>
            <person name="Shuman H.A."/>
            <person name="Segal G."/>
        </authorList>
    </citation>
    <scope>NUCLEOTIDE SEQUENCE [LARGE SCALE GENOMIC DNA]</scope>
    <source>
        <strain evidence="1 2">BL-540</strain>
    </source>
</reference>
<organism evidence="1 2">
    <name type="scientific">Legionella jordanis</name>
    <dbReference type="NCBI Taxonomy" id="456"/>
    <lineage>
        <taxon>Bacteria</taxon>
        <taxon>Pseudomonadati</taxon>
        <taxon>Pseudomonadota</taxon>
        <taxon>Gammaproteobacteria</taxon>
        <taxon>Legionellales</taxon>
        <taxon>Legionellaceae</taxon>
        <taxon>Legionella</taxon>
    </lineage>
</organism>
<dbReference type="AlphaFoldDB" id="A0A0W0V7U6"/>
<name>A0A0W0V7U6_9GAMM</name>
<evidence type="ECO:0000313" key="1">
    <source>
        <dbReference type="EMBL" id="KTD16192.1"/>
    </source>
</evidence>
<dbReference type="EMBL" id="LNYJ01000011">
    <property type="protein sequence ID" value="KTD16192.1"/>
    <property type="molecule type" value="Genomic_DNA"/>
</dbReference>
<keyword evidence="2" id="KW-1185">Reference proteome</keyword>
<dbReference type="Proteomes" id="UP000055035">
    <property type="component" value="Unassembled WGS sequence"/>
</dbReference>
<proteinExistence type="predicted"/>